<name>A0A067GHH4_CITSI</name>
<proteinExistence type="predicted"/>
<gene>
    <name evidence="1" type="ORF">CISIN_1g035293mg</name>
</gene>
<dbReference type="EMBL" id="KK784879">
    <property type="protein sequence ID" value="KDO78115.1"/>
    <property type="molecule type" value="Genomic_DNA"/>
</dbReference>
<keyword evidence="2" id="KW-1185">Reference proteome</keyword>
<dbReference type="AlphaFoldDB" id="A0A067GHH4"/>
<evidence type="ECO:0000313" key="2">
    <source>
        <dbReference type="Proteomes" id="UP000027120"/>
    </source>
</evidence>
<reference evidence="1 2" key="1">
    <citation type="submission" date="2014-04" db="EMBL/GenBank/DDBJ databases">
        <authorList>
            <consortium name="International Citrus Genome Consortium"/>
            <person name="Gmitter F."/>
            <person name="Chen C."/>
            <person name="Farmerie W."/>
            <person name="Harkins T."/>
            <person name="Desany B."/>
            <person name="Mohiuddin M."/>
            <person name="Kodira C."/>
            <person name="Borodovsky M."/>
            <person name="Lomsadze A."/>
            <person name="Burns P."/>
            <person name="Jenkins J."/>
            <person name="Prochnik S."/>
            <person name="Shu S."/>
            <person name="Chapman J."/>
            <person name="Pitluck S."/>
            <person name="Schmutz J."/>
            <person name="Rokhsar D."/>
        </authorList>
    </citation>
    <scope>NUCLEOTIDE SEQUENCE</scope>
</reference>
<dbReference type="Proteomes" id="UP000027120">
    <property type="component" value="Unassembled WGS sequence"/>
</dbReference>
<protein>
    <submittedName>
        <fullName evidence="1">Uncharacterized protein</fullName>
    </submittedName>
</protein>
<organism evidence="1 2">
    <name type="scientific">Citrus sinensis</name>
    <name type="common">Sweet orange</name>
    <name type="synonym">Citrus aurantium var. sinensis</name>
    <dbReference type="NCBI Taxonomy" id="2711"/>
    <lineage>
        <taxon>Eukaryota</taxon>
        <taxon>Viridiplantae</taxon>
        <taxon>Streptophyta</taxon>
        <taxon>Embryophyta</taxon>
        <taxon>Tracheophyta</taxon>
        <taxon>Spermatophyta</taxon>
        <taxon>Magnoliopsida</taxon>
        <taxon>eudicotyledons</taxon>
        <taxon>Gunneridae</taxon>
        <taxon>Pentapetalae</taxon>
        <taxon>rosids</taxon>
        <taxon>malvids</taxon>
        <taxon>Sapindales</taxon>
        <taxon>Rutaceae</taxon>
        <taxon>Aurantioideae</taxon>
        <taxon>Citrus</taxon>
    </lineage>
</organism>
<evidence type="ECO:0000313" key="1">
    <source>
        <dbReference type="EMBL" id="KDO78115.1"/>
    </source>
</evidence>
<accession>A0A067GHH4</accession>
<sequence>MSPLLKKYLIHPSILFNLLPHLGPFPQQSYYRIPPHTHSASLLENCLLDPAAALTFGHHQSSQFVDNA</sequence>